<accession>A0A096FHA1</accession>
<sequence>MDELRFVLEDSDARVLIIDTQFLDRIGARSTSSGLRISTTDGADPEHQRLSEQSISHVLPALAMISFLLTQPACLPILTLISASSNSSLMEPPITEPVL</sequence>
<gene>
    <name evidence="1" type="ORF">P353_14475</name>
</gene>
<organism evidence="1 2">
    <name type="scientific">Comamonas testosteroni</name>
    <name type="common">Pseudomonas testosteroni</name>
    <dbReference type="NCBI Taxonomy" id="285"/>
    <lineage>
        <taxon>Bacteria</taxon>
        <taxon>Pseudomonadati</taxon>
        <taxon>Pseudomonadota</taxon>
        <taxon>Betaproteobacteria</taxon>
        <taxon>Burkholderiales</taxon>
        <taxon>Comamonadaceae</taxon>
        <taxon>Comamonas</taxon>
    </lineage>
</organism>
<name>A0A096FHA1_COMTE</name>
<dbReference type="AlphaFoldDB" id="A0A096FHA1"/>
<dbReference type="EMBL" id="AWOR01000048">
    <property type="protein sequence ID" value="KGH29098.1"/>
    <property type="molecule type" value="Genomic_DNA"/>
</dbReference>
<evidence type="ECO:0000313" key="2">
    <source>
        <dbReference type="Proteomes" id="UP000029553"/>
    </source>
</evidence>
<dbReference type="RefSeq" id="WP_034370342.1">
    <property type="nucleotide sequence ID" value="NZ_AWOR01000048.1"/>
</dbReference>
<comment type="caution">
    <text evidence="1">The sequence shown here is derived from an EMBL/GenBank/DDBJ whole genome shotgun (WGS) entry which is preliminary data.</text>
</comment>
<protein>
    <submittedName>
        <fullName evidence="1">Uncharacterized protein</fullName>
    </submittedName>
</protein>
<proteinExistence type="predicted"/>
<reference evidence="1 2" key="1">
    <citation type="submission" date="2013-09" db="EMBL/GenBank/DDBJ databases">
        <title>High correlation between genotypes and phenotypes of environmental bacteria Comamonas testosteroni strains.</title>
        <authorList>
            <person name="Liu L."/>
            <person name="Zhu W."/>
            <person name="Xia X."/>
            <person name="Xu B."/>
            <person name="Luo M."/>
            <person name="Wang G."/>
        </authorList>
    </citation>
    <scope>NUCLEOTIDE SEQUENCE [LARGE SCALE GENOMIC DNA]</scope>
    <source>
        <strain evidence="1 2">JL40</strain>
    </source>
</reference>
<dbReference type="Proteomes" id="UP000029553">
    <property type="component" value="Unassembled WGS sequence"/>
</dbReference>
<evidence type="ECO:0000313" key="1">
    <source>
        <dbReference type="EMBL" id="KGH29098.1"/>
    </source>
</evidence>